<dbReference type="Pfam" id="PF01437">
    <property type="entry name" value="PSI"/>
    <property type="match status" value="2"/>
</dbReference>
<evidence type="ECO:0000256" key="2">
    <source>
        <dbReference type="ARBA" id="ARBA00023136"/>
    </source>
</evidence>
<keyword evidence="2" id="KW-0472">Membrane</keyword>
<dbReference type="InterPro" id="IPR002165">
    <property type="entry name" value="Plexin_repeat"/>
</dbReference>
<evidence type="ECO:0000256" key="1">
    <source>
        <dbReference type="ARBA" id="ARBA00004370"/>
    </source>
</evidence>
<dbReference type="EMBL" id="OB793379">
    <property type="protein sequence ID" value="CAD7427121.1"/>
    <property type="molecule type" value="Genomic_DNA"/>
</dbReference>
<dbReference type="SMART" id="SM00423">
    <property type="entry name" value="PSI"/>
    <property type="match status" value="2"/>
</dbReference>
<dbReference type="InterPro" id="IPR016201">
    <property type="entry name" value="PSI"/>
</dbReference>
<feature type="domain" description="PSI" evidence="4">
    <location>
        <begin position="91"/>
        <end position="140"/>
    </location>
</feature>
<protein>
    <recommendedName>
        <fullName evidence="4">PSI domain-containing protein</fullName>
    </recommendedName>
</protein>
<sequence length="144" mass="16098">MNCFQTVVGSTEAVLSLRECPAPCHLRENCSQCLDDRGRCVWCEATQECFSFSIYTSEYQFGLCREWLDQAQNNNHHLQQSLVRGTQQCKSCSSHTNCSSCLHTLGCGWCYSVGNPIEGSCVQGDFNKPHHGETLARLSPNINN</sequence>
<dbReference type="AlphaFoldDB" id="A0A7R9E6F6"/>
<gene>
    <name evidence="5" type="ORF">TMSB3V08_LOCUS3985</name>
</gene>
<name>A0A7R9E6F6_9NEOP</name>
<comment type="subcellular location">
    <subcellularLocation>
        <location evidence="1">Membrane</location>
    </subcellularLocation>
</comment>
<accession>A0A7R9E6F6</accession>
<evidence type="ECO:0000313" key="5">
    <source>
        <dbReference type="EMBL" id="CAD7427121.1"/>
    </source>
</evidence>
<dbReference type="GO" id="GO:0016020">
    <property type="term" value="C:membrane"/>
    <property type="evidence" value="ECO:0007669"/>
    <property type="project" value="UniProtKB-SubCell"/>
</dbReference>
<evidence type="ECO:0000259" key="4">
    <source>
        <dbReference type="SMART" id="SM00423"/>
    </source>
</evidence>
<organism evidence="5">
    <name type="scientific">Timema monikensis</name>
    <dbReference type="NCBI Taxonomy" id="170555"/>
    <lineage>
        <taxon>Eukaryota</taxon>
        <taxon>Metazoa</taxon>
        <taxon>Ecdysozoa</taxon>
        <taxon>Arthropoda</taxon>
        <taxon>Hexapoda</taxon>
        <taxon>Insecta</taxon>
        <taxon>Pterygota</taxon>
        <taxon>Neoptera</taxon>
        <taxon>Polyneoptera</taxon>
        <taxon>Phasmatodea</taxon>
        <taxon>Timematodea</taxon>
        <taxon>Timematoidea</taxon>
        <taxon>Timematidae</taxon>
        <taxon>Timema</taxon>
    </lineage>
</organism>
<keyword evidence="3" id="KW-0325">Glycoprotein</keyword>
<feature type="domain" description="PSI" evidence="4">
    <location>
        <begin position="23"/>
        <end position="65"/>
    </location>
</feature>
<reference evidence="5" key="1">
    <citation type="submission" date="2020-11" db="EMBL/GenBank/DDBJ databases">
        <authorList>
            <person name="Tran Van P."/>
        </authorList>
    </citation>
    <scope>NUCLEOTIDE SEQUENCE</scope>
</reference>
<proteinExistence type="predicted"/>
<evidence type="ECO:0000256" key="3">
    <source>
        <dbReference type="ARBA" id="ARBA00023180"/>
    </source>
</evidence>